<keyword evidence="9 10" id="KW-0862">Zinc</keyword>
<keyword evidence="7 10" id="KW-0863">Zinc-finger</keyword>
<evidence type="ECO:0000313" key="13">
    <source>
        <dbReference type="Proteomes" id="UP000233020"/>
    </source>
</evidence>
<protein>
    <recommendedName>
        <fullName evidence="3">RING-type E3 ubiquitin transferase</fullName>
        <ecNumber evidence="3">2.3.2.27</ecNumber>
    </recommendedName>
</protein>
<comment type="pathway">
    <text evidence="2">Protein modification; protein ubiquitination.</text>
</comment>
<dbReference type="Proteomes" id="UP000233020">
    <property type="component" value="Unplaced"/>
</dbReference>
<proteinExistence type="predicted"/>
<dbReference type="GO" id="GO:0000209">
    <property type="term" value="P:protein polyubiquitination"/>
    <property type="evidence" value="ECO:0007669"/>
    <property type="project" value="InterPro"/>
</dbReference>
<feature type="zinc finger region" description="C3H1-type" evidence="10">
    <location>
        <begin position="27"/>
        <end position="54"/>
    </location>
</feature>
<evidence type="ECO:0000256" key="6">
    <source>
        <dbReference type="ARBA" id="ARBA00022737"/>
    </source>
</evidence>
<dbReference type="InterPro" id="IPR045072">
    <property type="entry name" value="MKRN-like"/>
</dbReference>
<keyword evidence="4" id="KW-0808">Transferase</keyword>
<dbReference type="Gene3D" id="4.10.1000.10">
    <property type="entry name" value="Zinc finger, CCCH-type"/>
    <property type="match status" value="1"/>
</dbReference>
<dbReference type="PROSITE" id="PS50103">
    <property type="entry name" value="ZF_C3H1"/>
    <property type="match status" value="2"/>
</dbReference>
<feature type="zinc finger region" description="C3H1-type" evidence="10">
    <location>
        <begin position="159"/>
        <end position="186"/>
    </location>
</feature>
<evidence type="ECO:0000256" key="7">
    <source>
        <dbReference type="ARBA" id="ARBA00022771"/>
    </source>
</evidence>
<keyword evidence="5 10" id="KW-0479">Metal-binding</keyword>
<dbReference type="SMART" id="SM00356">
    <property type="entry name" value="ZnF_C3H1"/>
    <property type="match status" value="2"/>
</dbReference>
<evidence type="ECO:0000256" key="3">
    <source>
        <dbReference type="ARBA" id="ARBA00012483"/>
    </source>
</evidence>
<dbReference type="SUPFAM" id="SSF90229">
    <property type="entry name" value="CCCH zinc finger"/>
    <property type="match status" value="2"/>
</dbReference>
<evidence type="ECO:0000256" key="4">
    <source>
        <dbReference type="ARBA" id="ARBA00022679"/>
    </source>
</evidence>
<dbReference type="PANTHER" id="PTHR11224:SF37">
    <property type="entry name" value="E3 UBIQUITIN-PROTEIN LIGASE MAKORIN-1"/>
    <property type="match status" value="1"/>
</dbReference>
<name>A0A2K5E282_AOTNA</name>
<dbReference type="InterPro" id="IPR017907">
    <property type="entry name" value="Znf_RING_CS"/>
</dbReference>
<reference evidence="12" key="2">
    <citation type="submission" date="2025-09" db="UniProtKB">
        <authorList>
            <consortium name="Ensembl"/>
        </authorList>
    </citation>
    <scope>IDENTIFICATION</scope>
</reference>
<comment type="catalytic activity">
    <reaction evidence="1">
        <text>S-ubiquitinyl-[E2 ubiquitin-conjugating enzyme]-L-cysteine + [acceptor protein]-L-lysine = [E2 ubiquitin-conjugating enzyme]-L-cysteine + N(6)-ubiquitinyl-[acceptor protein]-L-lysine.</text>
        <dbReference type="EC" id="2.3.2.27"/>
    </reaction>
</comment>
<dbReference type="GeneTree" id="ENSGT00950000183077"/>
<feature type="domain" description="C3H1-type" evidence="11">
    <location>
        <begin position="159"/>
        <end position="186"/>
    </location>
</feature>
<dbReference type="OMA" id="ANPGECH"/>
<sequence>VTVAADSPTLILTVTTLSPGAERGGGWTKQVTCRYFMHGVCKEGDNCHYSYDLSDSPYVYKPLKQEVATVTEQTAKSSLVASSSPSSIVAPLVEMNTGKAESRNSNFATVGAGSEDRVNAIEFVPGQPNCGYTVPSCTEAPLQGSMTKEESEKEQTDMETKKSLCPYAAVGECQYGENCVYLHRDSCDAAQRSQHIKLCIESQEKDMELLFAVPHSKDMVCGICMEVVYEKTNPCELCFKILSNCNHIYCLKCICKRRSAKQFESKIQVLSRMPDHI</sequence>
<keyword evidence="13" id="KW-1185">Reference proteome</keyword>
<dbReference type="PANTHER" id="PTHR11224">
    <property type="entry name" value="MAKORIN-RELATED"/>
    <property type="match status" value="1"/>
</dbReference>
<dbReference type="InterPro" id="IPR036855">
    <property type="entry name" value="Znf_CCCH_sf"/>
</dbReference>
<evidence type="ECO:0000259" key="11">
    <source>
        <dbReference type="PROSITE" id="PS50103"/>
    </source>
</evidence>
<evidence type="ECO:0000256" key="9">
    <source>
        <dbReference type="ARBA" id="ARBA00022833"/>
    </source>
</evidence>
<dbReference type="GO" id="GO:0008270">
    <property type="term" value="F:zinc ion binding"/>
    <property type="evidence" value="ECO:0007669"/>
    <property type="project" value="UniProtKB-KW"/>
</dbReference>
<feature type="domain" description="C3H1-type" evidence="11">
    <location>
        <begin position="27"/>
        <end position="54"/>
    </location>
</feature>
<dbReference type="AlphaFoldDB" id="A0A2K5E282"/>
<dbReference type="InterPro" id="IPR041367">
    <property type="entry name" value="Znf-CCCH_4"/>
</dbReference>
<evidence type="ECO:0000256" key="10">
    <source>
        <dbReference type="PROSITE-ProRule" id="PRU00723"/>
    </source>
</evidence>
<evidence type="ECO:0000256" key="5">
    <source>
        <dbReference type="ARBA" id="ARBA00022723"/>
    </source>
</evidence>
<dbReference type="SUPFAM" id="SSF57850">
    <property type="entry name" value="RING/U-box"/>
    <property type="match status" value="1"/>
</dbReference>
<dbReference type="STRING" id="37293.ENSANAP00000027360"/>
<dbReference type="Ensembl" id="ENSANAT00000045364.1">
    <property type="protein sequence ID" value="ENSANAP00000027360.1"/>
    <property type="gene ID" value="ENSANAG00000031523.1"/>
</dbReference>
<reference evidence="12" key="1">
    <citation type="submission" date="2025-08" db="UniProtKB">
        <authorList>
            <consortium name="Ensembl"/>
        </authorList>
    </citation>
    <scope>IDENTIFICATION</scope>
</reference>
<evidence type="ECO:0000256" key="8">
    <source>
        <dbReference type="ARBA" id="ARBA00022786"/>
    </source>
</evidence>
<evidence type="ECO:0000256" key="2">
    <source>
        <dbReference type="ARBA" id="ARBA00004906"/>
    </source>
</evidence>
<dbReference type="InterPro" id="IPR000571">
    <property type="entry name" value="Znf_CCCH"/>
</dbReference>
<keyword evidence="6" id="KW-0677">Repeat</keyword>
<dbReference type="GO" id="GO:0061630">
    <property type="term" value="F:ubiquitin protein ligase activity"/>
    <property type="evidence" value="ECO:0007669"/>
    <property type="project" value="UniProtKB-EC"/>
</dbReference>
<dbReference type="Pfam" id="PF18044">
    <property type="entry name" value="zf-CCCH_4"/>
    <property type="match status" value="1"/>
</dbReference>
<dbReference type="EC" id="2.3.2.27" evidence="3"/>
<organism evidence="12 13">
    <name type="scientific">Aotus nancymaae</name>
    <name type="common">Ma's night monkey</name>
    <dbReference type="NCBI Taxonomy" id="37293"/>
    <lineage>
        <taxon>Eukaryota</taxon>
        <taxon>Metazoa</taxon>
        <taxon>Chordata</taxon>
        <taxon>Craniata</taxon>
        <taxon>Vertebrata</taxon>
        <taxon>Euteleostomi</taxon>
        <taxon>Mammalia</taxon>
        <taxon>Eutheria</taxon>
        <taxon>Euarchontoglires</taxon>
        <taxon>Primates</taxon>
        <taxon>Haplorrhini</taxon>
        <taxon>Platyrrhini</taxon>
        <taxon>Aotidae</taxon>
        <taxon>Aotus</taxon>
    </lineage>
</organism>
<keyword evidence="8" id="KW-0833">Ubl conjugation pathway</keyword>
<accession>A0A2K5E282</accession>
<evidence type="ECO:0000313" key="12">
    <source>
        <dbReference type="Ensembl" id="ENSANAP00000027360.1"/>
    </source>
</evidence>
<dbReference type="PROSITE" id="PS00518">
    <property type="entry name" value="ZF_RING_1"/>
    <property type="match status" value="1"/>
</dbReference>
<evidence type="ECO:0000256" key="1">
    <source>
        <dbReference type="ARBA" id="ARBA00000900"/>
    </source>
</evidence>